<evidence type="ECO:0000256" key="7">
    <source>
        <dbReference type="ARBA" id="ARBA00023002"/>
    </source>
</evidence>
<evidence type="ECO:0000256" key="1">
    <source>
        <dbReference type="ARBA" id="ARBA00001974"/>
    </source>
</evidence>
<keyword evidence="6" id="KW-0521">NADP</keyword>
<feature type="compositionally biased region" description="Basic and acidic residues" evidence="11">
    <location>
        <begin position="178"/>
        <end position="195"/>
    </location>
</feature>
<dbReference type="Gene3D" id="3.50.50.60">
    <property type="entry name" value="FAD/NAD(P)-binding domain"/>
    <property type="match status" value="2"/>
</dbReference>
<organism evidence="12">
    <name type="scientific">Sesamum calycinum</name>
    <dbReference type="NCBI Taxonomy" id="2727403"/>
    <lineage>
        <taxon>Eukaryota</taxon>
        <taxon>Viridiplantae</taxon>
        <taxon>Streptophyta</taxon>
        <taxon>Embryophyta</taxon>
        <taxon>Tracheophyta</taxon>
        <taxon>Spermatophyta</taxon>
        <taxon>Magnoliopsida</taxon>
        <taxon>eudicotyledons</taxon>
        <taxon>Gunneridae</taxon>
        <taxon>Pentapetalae</taxon>
        <taxon>asterids</taxon>
        <taxon>lamiids</taxon>
        <taxon>Lamiales</taxon>
        <taxon>Pedaliaceae</taxon>
        <taxon>Sesamum</taxon>
    </lineage>
</organism>
<accession>A0AAW2QWF7</accession>
<evidence type="ECO:0000256" key="10">
    <source>
        <dbReference type="ARBA" id="ARBA00047707"/>
    </source>
</evidence>
<evidence type="ECO:0000256" key="8">
    <source>
        <dbReference type="ARBA" id="ARBA00023070"/>
    </source>
</evidence>
<dbReference type="GO" id="GO:0050660">
    <property type="term" value="F:flavin adenine dinucleotide binding"/>
    <property type="evidence" value="ECO:0007669"/>
    <property type="project" value="TreeGrafter"/>
</dbReference>
<keyword evidence="5" id="KW-0274">FAD</keyword>
<comment type="cofactor">
    <cofactor evidence="1">
        <name>FAD</name>
        <dbReference type="ChEBI" id="CHEBI:57692"/>
    </cofactor>
</comment>
<sequence>MESYAKHFSIGPRFRQSVSRAEYDYGTGLWRVQTQDSLYYSRWLIVATGENASPLYQRFQGLRGFQGPSFTPAFTSRALSFETKGSGRGVWELRHGSQLRPVQTQCQPSHGGQKLGSCSTKRSVRIVDICNSNGTSKMAAYKASGQAPPPGGKLHLRQHRESLGSGGLKPALSSSRTPPERPRCSTLEHSHTSDQAELRFEEIQNRISQFMDGQEKEFDAIILATGYKSNVPTWLKGTDFFTEIGMPKAPFPNGWKGEMGLYAVGFTRKGILGTSSDAVNIARDIADQWRTTTNGWKSS</sequence>
<evidence type="ECO:0000256" key="4">
    <source>
        <dbReference type="ARBA" id="ARBA00022630"/>
    </source>
</evidence>
<dbReference type="AlphaFoldDB" id="A0AAW2QWF7"/>
<evidence type="ECO:0000256" key="2">
    <source>
        <dbReference type="ARBA" id="ARBA00004814"/>
    </source>
</evidence>
<comment type="caution">
    <text evidence="12">The sequence shown here is derived from an EMBL/GenBank/DDBJ whole genome shotgun (WGS) entry which is preliminary data.</text>
</comment>
<comment type="pathway">
    <text evidence="2">Plant hormone metabolism; auxin biosynthesis.</text>
</comment>
<dbReference type="GO" id="GO:0103075">
    <property type="term" value="F:indole-3-pyruvate monooxygenase activity"/>
    <property type="evidence" value="ECO:0007669"/>
    <property type="project" value="UniProtKB-EC"/>
</dbReference>
<evidence type="ECO:0000313" key="12">
    <source>
        <dbReference type="EMBL" id="KAL0372103.1"/>
    </source>
</evidence>
<reference evidence="12" key="1">
    <citation type="submission" date="2020-06" db="EMBL/GenBank/DDBJ databases">
        <authorList>
            <person name="Li T."/>
            <person name="Hu X."/>
            <person name="Zhang T."/>
            <person name="Song X."/>
            <person name="Zhang H."/>
            <person name="Dai N."/>
            <person name="Sheng W."/>
            <person name="Hou X."/>
            <person name="Wei L."/>
        </authorList>
    </citation>
    <scope>NUCLEOTIDE SEQUENCE</scope>
    <source>
        <strain evidence="12">KEN8</strain>
        <tissue evidence="12">Leaf</tissue>
    </source>
</reference>
<name>A0AAW2QWF7_9LAMI</name>
<keyword evidence="7" id="KW-0560">Oxidoreductase</keyword>
<evidence type="ECO:0000256" key="5">
    <source>
        <dbReference type="ARBA" id="ARBA00022827"/>
    </source>
</evidence>
<dbReference type="GO" id="GO:0009851">
    <property type="term" value="P:auxin biosynthetic process"/>
    <property type="evidence" value="ECO:0007669"/>
    <property type="project" value="UniProtKB-KW"/>
</dbReference>
<evidence type="ECO:0000256" key="9">
    <source>
        <dbReference type="ARBA" id="ARBA00039148"/>
    </source>
</evidence>
<keyword evidence="12" id="KW-0503">Monooxygenase</keyword>
<feature type="region of interest" description="Disordered" evidence="11">
    <location>
        <begin position="163"/>
        <end position="195"/>
    </location>
</feature>
<dbReference type="EC" id="1.14.13.168" evidence="9"/>
<dbReference type="InterPro" id="IPR050982">
    <property type="entry name" value="Auxin_biosynth/cation_transpt"/>
</dbReference>
<dbReference type="SUPFAM" id="SSF51905">
    <property type="entry name" value="FAD/NAD(P)-binding domain"/>
    <property type="match status" value="1"/>
</dbReference>
<protein>
    <recommendedName>
        <fullName evidence="9">indole-3-pyruvate monooxygenase</fullName>
        <ecNumber evidence="9">1.14.13.168</ecNumber>
    </recommendedName>
</protein>
<comment type="similarity">
    <text evidence="3">Belongs to the FMO family.</text>
</comment>
<keyword evidence="8" id="KW-0073">Auxin biosynthesis</keyword>
<comment type="catalytic activity">
    <reaction evidence="10">
        <text>indole-3-pyruvate + NADPH + O2 + H(+) = (indol-3-yl)acetate + CO2 + NADP(+) + H2O</text>
        <dbReference type="Rhea" id="RHEA:34331"/>
        <dbReference type="ChEBI" id="CHEBI:15377"/>
        <dbReference type="ChEBI" id="CHEBI:15378"/>
        <dbReference type="ChEBI" id="CHEBI:15379"/>
        <dbReference type="ChEBI" id="CHEBI:16526"/>
        <dbReference type="ChEBI" id="CHEBI:17640"/>
        <dbReference type="ChEBI" id="CHEBI:30854"/>
        <dbReference type="ChEBI" id="CHEBI:57783"/>
        <dbReference type="ChEBI" id="CHEBI:58349"/>
        <dbReference type="EC" id="1.14.13.168"/>
    </reaction>
</comment>
<reference evidence="12" key="2">
    <citation type="journal article" date="2024" name="Plant">
        <title>Genomic evolution and insights into agronomic trait innovations of Sesamum species.</title>
        <authorList>
            <person name="Miao H."/>
            <person name="Wang L."/>
            <person name="Qu L."/>
            <person name="Liu H."/>
            <person name="Sun Y."/>
            <person name="Le M."/>
            <person name="Wang Q."/>
            <person name="Wei S."/>
            <person name="Zheng Y."/>
            <person name="Lin W."/>
            <person name="Duan Y."/>
            <person name="Cao H."/>
            <person name="Xiong S."/>
            <person name="Wang X."/>
            <person name="Wei L."/>
            <person name="Li C."/>
            <person name="Ma Q."/>
            <person name="Ju M."/>
            <person name="Zhao R."/>
            <person name="Li G."/>
            <person name="Mu C."/>
            <person name="Tian Q."/>
            <person name="Mei H."/>
            <person name="Zhang T."/>
            <person name="Gao T."/>
            <person name="Zhang H."/>
        </authorList>
    </citation>
    <scope>NUCLEOTIDE SEQUENCE</scope>
    <source>
        <strain evidence="12">KEN8</strain>
    </source>
</reference>
<dbReference type="InterPro" id="IPR036188">
    <property type="entry name" value="FAD/NAD-bd_sf"/>
</dbReference>
<evidence type="ECO:0000256" key="11">
    <source>
        <dbReference type="SAM" id="MobiDB-lite"/>
    </source>
</evidence>
<proteinExistence type="inferred from homology"/>
<dbReference type="PANTHER" id="PTHR43539">
    <property type="entry name" value="FLAVIN-BINDING MONOOXYGENASE-LIKE PROTEIN (AFU_ORTHOLOGUE AFUA_4G09220)"/>
    <property type="match status" value="1"/>
</dbReference>
<evidence type="ECO:0000256" key="6">
    <source>
        <dbReference type="ARBA" id="ARBA00022857"/>
    </source>
</evidence>
<keyword evidence="4" id="KW-0285">Flavoprotein</keyword>
<dbReference type="EMBL" id="JACGWM010000005">
    <property type="protein sequence ID" value="KAL0372103.1"/>
    <property type="molecule type" value="Genomic_DNA"/>
</dbReference>
<dbReference type="PANTHER" id="PTHR43539:SF78">
    <property type="entry name" value="FLAVIN-CONTAINING MONOOXYGENASE"/>
    <property type="match status" value="1"/>
</dbReference>
<gene>
    <name evidence="12" type="ORF">Scaly_0891900</name>
</gene>
<evidence type="ECO:0000256" key="3">
    <source>
        <dbReference type="ARBA" id="ARBA00009183"/>
    </source>
</evidence>